<feature type="transmembrane region" description="Helical" evidence="1">
    <location>
        <begin position="96"/>
        <end position="113"/>
    </location>
</feature>
<sequence length="215" mass="24474">MRILSKEYKLYLKNKEFLFSAGVAFLFLIAGIVATYFAIVYATERASNSVADIILSNIPVFNVDGLFLFGPVIFWIIIALYLFFDLKKILFTLKSIGIFLFVRSLFLILTHIGPFPTHIQINVAGVLGVFASGSDLFFSSHTGLPFLMALSFWNNRYLRYFCLASSVFFGAIVLLAHAHYSIDVFAAFFITYGIFHISFYLFKKDRQIFMHGLES</sequence>
<dbReference type="Pfam" id="PF14360">
    <property type="entry name" value="PAP2_C"/>
    <property type="match status" value="1"/>
</dbReference>
<keyword evidence="1" id="KW-0472">Membrane</keyword>
<gene>
    <name evidence="3" type="ORF">COY85_01160</name>
</gene>
<evidence type="ECO:0000259" key="2">
    <source>
        <dbReference type="Pfam" id="PF14360"/>
    </source>
</evidence>
<reference evidence="4" key="1">
    <citation type="submission" date="2017-09" db="EMBL/GenBank/DDBJ databases">
        <title>Depth-based differentiation of microbial function through sediment-hosted aquifers and enrichment of novel symbionts in the deep terrestrial subsurface.</title>
        <authorList>
            <person name="Probst A.J."/>
            <person name="Ladd B."/>
            <person name="Jarett J.K."/>
            <person name="Geller-Mcgrath D.E."/>
            <person name="Sieber C.M.K."/>
            <person name="Emerson J.B."/>
            <person name="Anantharaman K."/>
            <person name="Thomas B.C."/>
            <person name="Malmstrom R."/>
            <person name="Stieglmeier M."/>
            <person name="Klingl A."/>
            <person name="Woyke T."/>
            <person name="Ryan C.M."/>
            <person name="Banfield J.F."/>
        </authorList>
    </citation>
    <scope>NUCLEOTIDE SEQUENCE [LARGE SCALE GENOMIC DNA]</scope>
</reference>
<accession>A0A2M7QS44</accession>
<feature type="transmembrane region" description="Helical" evidence="1">
    <location>
        <begin position="184"/>
        <end position="202"/>
    </location>
</feature>
<evidence type="ECO:0000256" key="1">
    <source>
        <dbReference type="SAM" id="Phobius"/>
    </source>
</evidence>
<name>A0A2M7QS44_9BACT</name>
<proteinExistence type="predicted"/>
<feature type="transmembrane region" description="Helical" evidence="1">
    <location>
        <begin position="21"/>
        <end position="42"/>
    </location>
</feature>
<evidence type="ECO:0000313" key="3">
    <source>
        <dbReference type="EMBL" id="PIY75134.1"/>
    </source>
</evidence>
<evidence type="ECO:0000313" key="4">
    <source>
        <dbReference type="Proteomes" id="UP000229481"/>
    </source>
</evidence>
<organism evidence="3 4">
    <name type="scientific">Candidatus Portnoybacteria bacterium CG_4_10_14_0_8_um_filter_40_50</name>
    <dbReference type="NCBI Taxonomy" id="1974800"/>
    <lineage>
        <taxon>Bacteria</taxon>
        <taxon>Candidatus Portnoyibacteriota</taxon>
    </lineage>
</organism>
<comment type="caution">
    <text evidence="3">The sequence shown here is derived from an EMBL/GenBank/DDBJ whole genome shotgun (WGS) entry which is preliminary data.</text>
</comment>
<feature type="transmembrane region" description="Helical" evidence="1">
    <location>
        <begin position="65"/>
        <end position="84"/>
    </location>
</feature>
<dbReference type="AlphaFoldDB" id="A0A2M7QS44"/>
<keyword evidence="1" id="KW-1133">Transmembrane helix</keyword>
<dbReference type="InterPro" id="IPR025749">
    <property type="entry name" value="Sphingomyelin_synth-like_dom"/>
</dbReference>
<protein>
    <recommendedName>
        <fullName evidence="2">Sphingomyelin synthase-like domain-containing protein</fullName>
    </recommendedName>
</protein>
<keyword evidence="1" id="KW-0812">Transmembrane</keyword>
<feature type="transmembrane region" description="Helical" evidence="1">
    <location>
        <begin position="158"/>
        <end position="178"/>
    </location>
</feature>
<dbReference type="Proteomes" id="UP000229481">
    <property type="component" value="Unassembled WGS sequence"/>
</dbReference>
<feature type="domain" description="Sphingomyelin synthase-like" evidence="2">
    <location>
        <begin position="134"/>
        <end position="197"/>
    </location>
</feature>
<dbReference type="EMBL" id="PFLK01000024">
    <property type="protein sequence ID" value="PIY75134.1"/>
    <property type="molecule type" value="Genomic_DNA"/>
</dbReference>